<dbReference type="VEuPathDB" id="FungiDB:A1O9_00570"/>
<protein>
    <submittedName>
        <fullName evidence="1">Uncharacterized protein</fullName>
    </submittedName>
</protein>
<dbReference type="EMBL" id="AMGV01000001">
    <property type="protein sequence ID" value="KEF62597.1"/>
    <property type="molecule type" value="Genomic_DNA"/>
</dbReference>
<gene>
    <name evidence="1" type="ORF">A1O9_00570</name>
</gene>
<keyword evidence="2" id="KW-1185">Reference proteome</keyword>
<dbReference type="Proteomes" id="UP000027920">
    <property type="component" value="Unassembled WGS sequence"/>
</dbReference>
<organism evidence="1 2">
    <name type="scientific">Exophiala aquamarina CBS 119918</name>
    <dbReference type="NCBI Taxonomy" id="1182545"/>
    <lineage>
        <taxon>Eukaryota</taxon>
        <taxon>Fungi</taxon>
        <taxon>Dikarya</taxon>
        <taxon>Ascomycota</taxon>
        <taxon>Pezizomycotina</taxon>
        <taxon>Eurotiomycetes</taxon>
        <taxon>Chaetothyriomycetidae</taxon>
        <taxon>Chaetothyriales</taxon>
        <taxon>Herpotrichiellaceae</taxon>
        <taxon>Exophiala</taxon>
    </lineage>
</organism>
<sequence length="109" mass="12627">MLCLEHRIMAAGHGRSYSRSFSERIRLHQWHSHRRRPNSNTGECGDLIQSGLRGIKSKSWVLAYPHTDVTLVLSREQAHSTFGMGWLSIRVLVFVSRIWLWLISLSSLR</sequence>
<evidence type="ECO:0000313" key="2">
    <source>
        <dbReference type="Proteomes" id="UP000027920"/>
    </source>
</evidence>
<reference evidence="1 2" key="1">
    <citation type="submission" date="2013-03" db="EMBL/GenBank/DDBJ databases">
        <title>The Genome Sequence of Exophiala aquamarina CBS 119918.</title>
        <authorList>
            <consortium name="The Broad Institute Genomics Platform"/>
            <person name="Cuomo C."/>
            <person name="de Hoog S."/>
            <person name="Gorbushina A."/>
            <person name="Walker B."/>
            <person name="Young S.K."/>
            <person name="Zeng Q."/>
            <person name="Gargeya S."/>
            <person name="Fitzgerald M."/>
            <person name="Haas B."/>
            <person name="Abouelleil A."/>
            <person name="Allen A.W."/>
            <person name="Alvarado L."/>
            <person name="Arachchi H.M."/>
            <person name="Berlin A.M."/>
            <person name="Chapman S.B."/>
            <person name="Gainer-Dewar J."/>
            <person name="Goldberg J."/>
            <person name="Griggs A."/>
            <person name="Gujja S."/>
            <person name="Hansen M."/>
            <person name="Howarth C."/>
            <person name="Imamovic A."/>
            <person name="Ireland A."/>
            <person name="Larimer J."/>
            <person name="McCowan C."/>
            <person name="Murphy C."/>
            <person name="Pearson M."/>
            <person name="Poon T.W."/>
            <person name="Priest M."/>
            <person name="Roberts A."/>
            <person name="Saif S."/>
            <person name="Shea T."/>
            <person name="Sisk P."/>
            <person name="Sykes S."/>
            <person name="Wortman J."/>
            <person name="Nusbaum C."/>
            <person name="Birren B."/>
        </authorList>
    </citation>
    <scope>NUCLEOTIDE SEQUENCE [LARGE SCALE GENOMIC DNA]</scope>
    <source>
        <strain evidence="1 2">CBS 119918</strain>
    </source>
</reference>
<evidence type="ECO:0000313" key="1">
    <source>
        <dbReference type="EMBL" id="KEF62597.1"/>
    </source>
</evidence>
<name>A0A072PS49_9EURO</name>
<proteinExistence type="predicted"/>
<comment type="caution">
    <text evidence="1">The sequence shown here is derived from an EMBL/GenBank/DDBJ whole genome shotgun (WGS) entry which is preliminary data.</text>
</comment>
<dbReference type="AlphaFoldDB" id="A0A072PS49"/>
<dbReference type="HOGENOM" id="CLU_2183938_0_0_1"/>
<dbReference type="RefSeq" id="XP_013265187.1">
    <property type="nucleotide sequence ID" value="XM_013409733.1"/>
</dbReference>
<dbReference type="GeneID" id="25275521"/>
<accession>A0A072PS49</accession>